<comment type="subcellular location">
    <subcellularLocation>
        <location evidence="1 9">Cytoplasm</location>
    </subcellularLocation>
</comment>
<dbReference type="InterPro" id="IPR015077">
    <property type="entry name" value="DUF1858"/>
</dbReference>
<dbReference type="NCBIfam" id="TIGR03980">
    <property type="entry name" value="prismane_assoc"/>
    <property type="match status" value="1"/>
</dbReference>
<dbReference type="GO" id="GO:0051539">
    <property type="term" value="F:4 iron, 4 sulfur cluster binding"/>
    <property type="evidence" value="ECO:0007669"/>
    <property type="project" value="UniProtKB-KW"/>
</dbReference>
<dbReference type="GO" id="GO:0046872">
    <property type="term" value="F:metal ion binding"/>
    <property type="evidence" value="ECO:0007669"/>
    <property type="project" value="UniProtKB-KW"/>
</dbReference>
<feature type="binding site" evidence="9">
    <location>
        <position position="290"/>
    </location>
    <ligand>
        <name>hybrid [4Fe-2O-2S] cluster</name>
        <dbReference type="ChEBI" id="CHEBI:60519"/>
    </ligand>
</feature>
<feature type="binding site" evidence="9">
    <location>
        <position position="478"/>
    </location>
    <ligand>
        <name>hybrid [4Fe-2O-2S] cluster</name>
        <dbReference type="ChEBI" id="CHEBI:60519"/>
    </ligand>
</feature>
<dbReference type="InterPro" id="IPR010048">
    <property type="entry name" value="Hydroxylam_reduct"/>
</dbReference>
<feature type="binding site" description="via persulfide group" evidence="9">
    <location>
        <position position="425"/>
    </location>
    <ligand>
        <name>hybrid [4Fe-2O-2S] cluster</name>
        <dbReference type="ChEBI" id="CHEBI:60519"/>
    </ligand>
</feature>
<feature type="binding site" evidence="9">
    <location>
        <position position="334"/>
    </location>
    <ligand>
        <name>hybrid [4Fe-2O-2S] cluster</name>
        <dbReference type="ChEBI" id="CHEBI:60519"/>
    </ligand>
</feature>
<comment type="cofactor">
    <cofactor evidence="9">
        <name>[4Fe-4S] cluster</name>
        <dbReference type="ChEBI" id="CHEBI:49883"/>
    </cofactor>
    <text evidence="9">Binds 1 [4Fe-4S] cluster.</text>
</comment>
<dbReference type="Gene3D" id="1.10.3910.10">
    <property type="entry name" value="SP0561-like"/>
    <property type="match status" value="1"/>
</dbReference>
<feature type="binding site" evidence="9">
    <location>
        <position position="266"/>
    </location>
    <ligand>
        <name>hybrid [4Fe-2O-2S] cluster</name>
        <dbReference type="ChEBI" id="CHEBI:60519"/>
    </ligand>
</feature>
<dbReference type="eggNOG" id="COG2846">
    <property type="taxonomic scope" value="Bacteria"/>
</dbReference>
<dbReference type="Gene3D" id="1.20.1270.20">
    <property type="match status" value="2"/>
</dbReference>
<accession>C4IJT1</accession>
<protein>
    <recommendedName>
        <fullName evidence="9">Hydroxylamine reductase</fullName>
        <ecNumber evidence="9">1.7.99.1</ecNumber>
    </recommendedName>
    <alternativeName>
        <fullName evidence="9">Hybrid-cluster protein</fullName>
        <shortName evidence="9">HCP</shortName>
    </alternativeName>
    <alternativeName>
        <fullName evidence="9">Prismane protein</fullName>
    </alternativeName>
</protein>
<comment type="cofactor">
    <cofactor evidence="9">
        <name>hybrid [4Fe-2O-2S] cluster</name>
        <dbReference type="ChEBI" id="CHEBI:60519"/>
    </cofactor>
    <text evidence="9">Binds 1 hybrid [4Fe-2O-2S] cluster.</text>
</comment>
<dbReference type="GO" id="GO:0004601">
    <property type="term" value="F:peroxidase activity"/>
    <property type="evidence" value="ECO:0007669"/>
    <property type="project" value="TreeGrafter"/>
</dbReference>
<evidence type="ECO:0000256" key="6">
    <source>
        <dbReference type="ARBA" id="ARBA00023004"/>
    </source>
</evidence>
<evidence type="ECO:0000256" key="4">
    <source>
        <dbReference type="ARBA" id="ARBA00022723"/>
    </source>
</evidence>
<keyword evidence="12" id="KW-1185">Reference proteome</keyword>
<dbReference type="CDD" id="cd01914">
    <property type="entry name" value="HCP"/>
    <property type="match status" value="1"/>
</dbReference>
<dbReference type="GO" id="GO:0005737">
    <property type="term" value="C:cytoplasm"/>
    <property type="evidence" value="ECO:0007669"/>
    <property type="project" value="UniProtKB-SubCell"/>
</dbReference>
<dbReference type="InterPro" id="IPR016099">
    <property type="entry name" value="Prismane-like_a/b-sand"/>
</dbReference>
<dbReference type="HOGENOM" id="CLU_038344_2_0_9"/>
<evidence type="ECO:0000256" key="7">
    <source>
        <dbReference type="ARBA" id="ARBA00023014"/>
    </source>
</evidence>
<dbReference type="SUPFAM" id="SSF56821">
    <property type="entry name" value="Prismane protein-like"/>
    <property type="match status" value="1"/>
</dbReference>
<evidence type="ECO:0000256" key="5">
    <source>
        <dbReference type="ARBA" id="ARBA00023002"/>
    </source>
</evidence>
<dbReference type="Pfam" id="PF03063">
    <property type="entry name" value="Prismane"/>
    <property type="match status" value="1"/>
</dbReference>
<dbReference type="PANTHER" id="PTHR30109:SF0">
    <property type="entry name" value="HYDROXYLAMINE REDUCTASE"/>
    <property type="match status" value="1"/>
</dbReference>
<feature type="binding site" evidence="9">
    <location>
        <position position="515"/>
    </location>
    <ligand>
        <name>hybrid [4Fe-2O-2S] cluster</name>
        <dbReference type="ChEBI" id="CHEBI:60519"/>
    </ligand>
</feature>
<dbReference type="InterPro" id="IPR011254">
    <property type="entry name" value="Prismane-like_sf"/>
</dbReference>
<dbReference type="Proteomes" id="UP000003081">
    <property type="component" value="Unassembled WGS sequence"/>
</dbReference>
<evidence type="ECO:0000259" key="10">
    <source>
        <dbReference type="Pfam" id="PF08984"/>
    </source>
</evidence>
<organism evidence="11 12">
    <name type="scientific">Clostridium butyricum E4 str. BoNT E BL5262</name>
    <dbReference type="NCBI Taxonomy" id="632245"/>
    <lineage>
        <taxon>Bacteria</taxon>
        <taxon>Bacillati</taxon>
        <taxon>Bacillota</taxon>
        <taxon>Clostridia</taxon>
        <taxon>Eubacteriales</taxon>
        <taxon>Clostridiaceae</taxon>
        <taxon>Clostridium</taxon>
    </lineage>
</organism>
<dbReference type="EMBL" id="ACOM01000005">
    <property type="protein sequence ID" value="EEP53010.1"/>
    <property type="molecule type" value="Genomic_DNA"/>
</dbReference>
<feature type="binding site" evidence="9">
    <location>
        <position position="7"/>
    </location>
    <ligand>
        <name>[4Fe-4S] cluster</name>
        <dbReference type="ChEBI" id="CHEBI:49883"/>
    </ligand>
</feature>
<dbReference type="STRING" id="1492.ATN24_05515"/>
<dbReference type="FunFam" id="1.20.1270.20:FF:000001">
    <property type="entry name" value="Hydroxylamine reductase"/>
    <property type="match status" value="1"/>
</dbReference>
<dbReference type="HAMAP" id="MF_00069">
    <property type="entry name" value="Hydroxylam_reduct"/>
    <property type="match status" value="1"/>
</dbReference>
<dbReference type="GO" id="GO:0042542">
    <property type="term" value="P:response to hydrogen peroxide"/>
    <property type="evidence" value="ECO:0007669"/>
    <property type="project" value="TreeGrafter"/>
</dbReference>
<evidence type="ECO:0000256" key="9">
    <source>
        <dbReference type="HAMAP-Rule" id="MF_00069"/>
    </source>
</evidence>
<sequence length="641" mass="70058">MENNMFCFQCQETAGNKGCTKVGVCGKSADLANMQDLLIYVTKGLSEVTTKLREEGKEVSKELNHYITLNLFTTITNANFDDEVFYIRVKETLAKKNELLEKLSSKEGLSEAAVWDISSDNKTGILGAIKNLVNGNKDAEEINKILKDKSQSNEVGVLSTENEDIRSLRELITYGLKGLSAYSKHANALGYDNEEIDAFMQETLAKLLDDTLSVDDLVDLTLETGKVGVDGMALLDTANTSSYGNPEITKVNIGVGKNPGILVSGHDLADIEQLLIQTQGTGVDVYTHSEMLPAHYYPQLKKYSNLVGNYGNAWWKQKEEFESFNGPILMTTNCIVPPKDSYKDRMFTTGAAGFAGCKHIEGEAGSVKDFSEIIELAKTCKAPTEIETGEIIGGFAHEQVFALADTVVEAVKSGAIKKFVVMAGCDGRASKRNYYTDFAKALPKDTVILTAGCAKYKYNKLDLGDIGGIPRVLDAGQCNDSYSLALIALKLKEVFELSDINELPIIYNIAWYEQKAVIVLLSLLYLGVKEIHLGPTLPAFLSPNVANVLVENFGIGGISTVEEDMEMFFGEEVKGAKSENGVITKDMIIADIVSEDAENTKILMEFGMHCIGCPSSQMETLEDACAVHGLNVEELIKKLNK</sequence>
<evidence type="ECO:0000313" key="12">
    <source>
        <dbReference type="Proteomes" id="UP000003081"/>
    </source>
</evidence>
<keyword evidence="3 9" id="KW-0963">Cytoplasm</keyword>
<dbReference type="NCBIfam" id="NF003658">
    <property type="entry name" value="PRK05290.1"/>
    <property type="match status" value="1"/>
</dbReference>
<dbReference type="GO" id="GO:0050418">
    <property type="term" value="F:hydroxylamine reductase activity"/>
    <property type="evidence" value="ECO:0007669"/>
    <property type="project" value="UniProtKB-UniRule"/>
</dbReference>
<feature type="binding site" evidence="9">
    <location>
        <position position="513"/>
    </location>
    <ligand>
        <name>hybrid [4Fe-2O-2S] cluster</name>
        <dbReference type="ChEBI" id="CHEBI:60519"/>
    </ligand>
</feature>
<dbReference type="FunFam" id="3.40.50.2030:FF:000002">
    <property type="entry name" value="Hydroxylamine reductase"/>
    <property type="match status" value="1"/>
</dbReference>
<name>C4IJT1_CLOBU</name>
<evidence type="ECO:0000256" key="8">
    <source>
        <dbReference type="ARBA" id="ARBA00051350"/>
    </source>
</evidence>
<dbReference type="SUPFAM" id="SSF140683">
    <property type="entry name" value="SP0561-like"/>
    <property type="match status" value="1"/>
</dbReference>
<keyword evidence="6 9" id="KW-0408">Iron</keyword>
<dbReference type="eggNOG" id="COG1151">
    <property type="taxonomic scope" value="Bacteria"/>
</dbReference>
<dbReference type="PANTHER" id="PTHR30109">
    <property type="entry name" value="HYDROXYLAMINE REDUCTASE"/>
    <property type="match status" value="1"/>
</dbReference>
<keyword evidence="2 9" id="KW-0004">4Fe-4S</keyword>
<feature type="binding site" evidence="9">
    <location>
        <position position="19"/>
    </location>
    <ligand>
        <name>[4Fe-4S] cluster</name>
        <dbReference type="ChEBI" id="CHEBI:49883"/>
    </ligand>
</feature>
<keyword evidence="5 9" id="KW-0560">Oxidoreductase</keyword>
<evidence type="ECO:0000256" key="1">
    <source>
        <dbReference type="ARBA" id="ARBA00004496"/>
    </source>
</evidence>
<dbReference type="InterPro" id="IPR038062">
    <property type="entry name" value="ScdA-like_N_sf"/>
</dbReference>
<comment type="catalytic activity">
    <reaction evidence="8 9">
        <text>A + NH4(+) + H2O = hydroxylamine + AH2 + H(+)</text>
        <dbReference type="Rhea" id="RHEA:22052"/>
        <dbReference type="ChEBI" id="CHEBI:13193"/>
        <dbReference type="ChEBI" id="CHEBI:15377"/>
        <dbReference type="ChEBI" id="CHEBI:15378"/>
        <dbReference type="ChEBI" id="CHEBI:15429"/>
        <dbReference type="ChEBI" id="CHEBI:17499"/>
        <dbReference type="ChEBI" id="CHEBI:28938"/>
        <dbReference type="EC" id="1.7.99.1"/>
    </reaction>
</comment>
<dbReference type="InterPro" id="IPR004137">
    <property type="entry name" value="HCP/CODH"/>
</dbReference>
<dbReference type="EC" id="1.7.99.1" evidence="9"/>
<dbReference type="NCBIfam" id="TIGR01703">
    <property type="entry name" value="hybrid_clust"/>
    <property type="match status" value="1"/>
</dbReference>
<dbReference type="InterPro" id="IPR016100">
    <property type="entry name" value="Prismane_a-bundle"/>
</dbReference>
<proteinExistence type="inferred from homology"/>
<feature type="modified residue" description="Cysteine persulfide" evidence="9">
    <location>
        <position position="425"/>
    </location>
</feature>
<dbReference type="Gene3D" id="3.40.50.2030">
    <property type="match status" value="2"/>
</dbReference>
<feature type="binding site" evidence="9">
    <location>
        <position position="453"/>
    </location>
    <ligand>
        <name>hybrid [4Fe-2O-2S] cluster</name>
        <dbReference type="ChEBI" id="CHEBI:60519"/>
    </ligand>
</feature>
<keyword evidence="7 9" id="KW-0411">Iron-sulfur</keyword>
<dbReference type="RefSeq" id="WP_003410411.1">
    <property type="nucleotide sequence ID" value="NZ_ACOM01000005.1"/>
</dbReference>
<reference evidence="11 12" key="1">
    <citation type="submission" date="2009-08" db="EMBL/GenBank/DDBJ databases">
        <authorList>
            <person name="Shrivastava S."/>
            <person name="Brinkac L.B."/>
            <person name="Brown J.L."/>
            <person name="Bruce D.B."/>
            <person name="Detter C."/>
            <person name="Green L.D."/>
            <person name="Munk C.A."/>
            <person name="Rogers Y.C."/>
            <person name="Tapia R."/>
            <person name="Sims D.R."/>
            <person name="Smith L.A."/>
            <person name="Smith T.J."/>
            <person name="Sutton G."/>
            <person name="Brettin T."/>
        </authorList>
    </citation>
    <scope>NUCLEOTIDE SEQUENCE [LARGE SCALE GENOMIC DNA]</scope>
    <source>
        <strain evidence="12">E4 str. BoNT E BL5262</strain>
    </source>
</reference>
<dbReference type="InterPro" id="IPR023883">
    <property type="entry name" value="CHP03980_redox-disulphide"/>
</dbReference>
<feature type="binding site" evidence="9">
    <location>
        <position position="10"/>
    </location>
    <ligand>
        <name>[4Fe-4S] cluster</name>
        <dbReference type="ChEBI" id="CHEBI:49883"/>
    </ligand>
</feature>
<feature type="domain" description="DUF1858" evidence="10">
    <location>
        <begin position="583"/>
        <end position="636"/>
    </location>
</feature>
<evidence type="ECO:0000256" key="3">
    <source>
        <dbReference type="ARBA" id="ARBA00022490"/>
    </source>
</evidence>
<comment type="caution">
    <text evidence="11">The sequence shown here is derived from an EMBL/GenBank/DDBJ whole genome shotgun (WGS) entry which is preliminary data.</text>
</comment>
<dbReference type="Pfam" id="PF08984">
    <property type="entry name" value="DUF1858"/>
    <property type="match status" value="1"/>
</dbReference>
<comment type="similarity">
    <text evidence="9">Belongs to the HCP family.</text>
</comment>
<dbReference type="FunFam" id="3.40.50.2030:FF:000001">
    <property type="entry name" value="Hydroxylamine reductase"/>
    <property type="match status" value="1"/>
</dbReference>
<comment type="function">
    <text evidence="9">Catalyzes the reduction of hydroxylamine to form NH(3) and H(2)O.</text>
</comment>
<evidence type="ECO:0000256" key="2">
    <source>
        <dbReference type="ARBA" id="ARBA00022485"/>
    </source>
</evidence>
<gene>
    <name evidence="9 11" type="primary">hcp</name>
    <name evidence="11" type="ORF">CLP_0965</name>
</gene>
<evidence type="ECO:0000313" key="11">
    <source>
        <dbReference type="EMBL" id="EEP53010.1"/>
    </source>
</evidence>
<dbReference type="AlphaFoldDB" id="C4IJT1"/>
<keyword evidence="4 9" id="KW-0479">Metal-binding</keyword>
<feature type="binding site" evidence="9">
    <location>
        <position position="25"/>
    </location>
    <ligand>
        <name>[4Fe-4S] cluster</name>
        <dbReference type="ChEBI" id="CHEBI:49883"/>
    </ligand>
</feature>